<dbReference type="InterPro" id="IPR050267">
    <property type="entry name" value="Anti-sigma-factor_SerPK"/>
</dbReference>
<keyword evidence="4" id="KW-1185">Reference proteome</keyword>
<dbReference type="EMBL" id="JNBY01000149">
    <property type="protein sequence ID" value="KDN81215.1"/>
    <property type="molecule type" value="Genomic_DNA"/>
</dbReference>
<dbReference type="PANTHER" id="PTHR35526:SF3">
    <property type="entry name" value="ANTI-SIGMA-F FACTOR RSBW"/>
    <property type="match status" value="1"/>
</dbReference>
<dbReference type="eggNOG" id="COG2172">
    <property type="taxonomic scope" value="Bacteria"/>
</dbReference>
<dbReference type="SUPFAM" id="SSF55874">
    <property type="entry name" value="ATPase domain of HSP90 chaperone/DNA topoisomerase II/histidine kinase"/>
    <property type="match status" value="1"/>
</dbReference>
<dbReference type="HOGENOM" id="CLU_090336_22_1_11"/>
<accession>A0A066YTI9</accession>
<dbReference type="GO" id="GO:0004674">
    <property type="term" value="F:protein serine/threonine kinase activity"/>
    <property type="evidence" value="ECO:0007669"/>
    <property type="project" value="UniProtKB-KW"/>
</dbReference>
<proteinExistence type="predicted"/>
<organism evidence="3 4">
    <name type="scientific">Kitasatospora cheerisanensis KCTC 2395</name>
    <dbReference type="NCBI Taxonomy" id="1348663"/>
    <lineage>
        <taxon>Bacteria</taxon>
        <taxon>Bacillati</taxon>
        <taxon>Actinomycetota</taxon>
        <taxon>Actinomycetes</taxon>
        <taxon>Kitasatosporales</taxon>
        <taxon>Streptomycetaceae</taxon>
        <taxon>Kitasatospora</taxon>
    </lineage>
</organism>
<keyword evidence="1" id="KW-0808">Transferase</keyword>
<dbReference type="PANTHER" id="PTHR35526">
    <property type="entry name" value="ANTI-SIGMA-F FACTOR RSBW-RELATED"/>
    <property type="match status" value="1"/>
</dbReference>
<dbReference type="InterPro" id="IPR036890">
    <property type="entry name" value="HATPase_C_sf"/>
</dbReference>
<keyword evidence="1" id="KW-0418">Kinase</keyword>
<dbReference type="AlphaFoldDB" id="A0A066YTI9"/>
<evidence type="ECO:0000313" key="4">
    <source>
        <dbReference type="Proteomes" id="UP000027178"/>
    </source>
</evidence>
<evidence type="ECO:0000256" key="1">
    <source>
        <dbReference type="ARBA" id="ARBA00022527"/>
    </source>
</evidence>
<dbReference type="Gene3D" id="3.30.565.10">
    <property type="entry name" value="Histidine kinase-like ATPase, C-terminal domain"/>
    <property type="match status" value="1"/>
</dbReference>
<dbReference type="Proteomes" id="UP000027178">
    <property type="component" value="Unassembled WGS sequence"/>
</dbReference>
<dbReference type="PATRIC" id="fig|1348663.4.peg.6799"/>
<dbReference type="Pfam" id="PF13581">
    <property type="entry name" value="HATPase_c_2"/>
    <property type="match status" value="1"/>
</dbReference>
<reference evidence="3 4" key="1">
    <citation type="submission" date="2014-05" db="EMBL/GenBank/DDBJ databases">
        <title>Draft Genome Sequence of Kitasatospora cheerisanensis KCTC 2395.</title>
        <authorList>
            <person name="Nam D.H."/>
        </authorList>
    </citation>
    <scope>NUCLEOTIDE SEQUENCE [LARGE SCALE GENOMIC DNA]</scope>
    <source>
        <strain evidence="3 4">KCTC 2395</strain>
    </source>
</reference>
<feature type="domain" description="Histidine kinase/HSP90-like ATPase" evidence="2">
    <location>
        <begin position="19"/>
        <end position="133"/>
    </location>
</feature>
<keyword evidence="1" id="KW-0723">Serine/threonine-protein kinase</keyword>
<dbReference type="InterPro" id="IPR003594">
    <property type="entry name" value="HATPase_dom"/>
</dbReference>
<name>A0A066YTI9_9ACTN</name>
<dbReference type="CDD" id="cd16936">
    <property type="entry name" value="HATPase_RsbW-like"/>
    <property type="match status" value="1"/>
</dbReference>
<dbReference type="OrthoDB" id="5184679at2"/>
<comment type="caution">
    <text evidence="3">The sequence shown here is derived from an EMBL/GenBank/DDBJ whole genome shotgun (WGS) entry which is preliminary data.</text>
</comment>
<sequence length="136" mass="13659">MPPTDTDPTGRAAAGPAVRTAAEARAAVTAALGRHAAEHVRLHGDACLAVTELVTNAIRHAGGVTGFAVRAGAGGSVLTIDVEDADDRRPSGDGASLTDPTRIGGRGWALVQLVAASWEIHGLAGGGKRIRITLAA</sequence>
<gene>
    <name evidence="3" type="ORF">KCH_70260</name>
</gene>
<dbReference type="RefSeq" id="WP_051653714.1">
    <property type="nucleotide sequence ID" value="NZ_KK853997.1"/>
</dbReference>
<evidence type="ECO:0000259" key="2">
    <source>
        <dbReference type="Pfam" id="PF13581"/>
    </source>
</evidence>
<evidence type="ECO:0000313" key="3">
    <source>
        <dbReference type="EMBL" id="KDN81215.1"/>
    </source>
</evidence>
<protein>
    <recommendedName>
        <fullName evidence="2">Histidine kinase/HSP90-like ATPase domain-containing protein</fullName>
    </recommendedName>
</protein>